<dbReference type="EMBL" id="VJON01000009">
    <property type="protein sequence ID" value="TSE35265.1"/>
    <property type="molecule type" value="Genomic_DNA"/>
</dbReference>
<evidence type="ECO:0000313" key="3">
    <source>
        <dbReference type="Proteomes" id="UP000318294"/>
    </source>
</evidence>
<name>A0A554XHF5_9BURK</name>
<dbReference type="PROSITE" id="PS51340">
    <property type="entry name" value="MOSC"/>
    <property type="match status" value="1"/>
</dbReference>
<protein>
    <submittedName>
        <fullName evidence="2">MOSC domain protein</fullName>
    </submittedName>
</protein>
<evidence type="ECO:0000259" key="1">
    <source>
        <dbReference type="PROSITE" id="PS51340"/>
    </source>
</evidence>
<evidence type="ECO:0000313" key="2">
    <source>
        <dbReference type="EMBL" id="TSE35265.1"/>
    </source>
</evidence>
<keyword evidence="3" id="KW-1185">Reference proteome</keyword>
<dbReference type="InterPro" id="IPR052353">
    <property type="entry name" value="Benzoxazolinone_Detox_Enz"/>
</dbReference>
<dbReference type="InterPro" id="IPR005302">
    <property type="entry name" value="MoCF_Sase_C"/>
</dbReference>
<dbReference type="GO" id="GO:0003824">
    <property type="term" value="F:catalytic activity"/>
    <property type="evidence" value="ECO:0007669"/>
    <property type="project" value="InterPro"/>
</dbReference>
<dbReference type="Proteomes" id="UP000318294">
    <property type="component" value="Unassembled WGS sequence"/>
</dbReference>
<dbReference type="SUPFAM" id="SSF50800">
    <property type="entry name" value="PK beta-barrel domain-like"/>
    <property type="match status" value="1"/>
</dbReference>
<sequence>MAAAVRVALEYLCTGSVAPLVVNGRRFASAIGKRPRMDAVPLGPLGLADDEQADPTVHGGLDKAVYAWPVQHHAWWQAQRRQRAVDLLDEALPPGFVGENLGLRGLDAPLTEADVYVGDELHLGDAVLRVTEPRQPCFKFAAVMGYAQAGRDMVQSQRCGFYLAVVQVGALQAGQTGSLLPGPRALSIAQALHAKRYKHIR</sequence>
<organism evidence="2 3">
    <name type="scientific">Tepidimonas charontis</name>
    <dbReference type="NCBI Taxonomy" id="2267262"/>
    <lineage>
        <taxon>Bacteria</taxon>
        <taxon>Pseudomonadati</taxon>
        <taxon>Pseudomonadota</taxon>
        <taxon>Betaproteobacteria</taxon>
        <taxon>Burkholderiales</taxon>
        <taxon>Tepidimonas</taxon>
    </lineage>
</organism>
<dbReference type="Gene3D" id="2.40.33.20">
    <property type="entry name" value="PK beta-barrel domain-like"/>
    <property type="match status" value="1"/>
</dbReference>
<gene>
    <name evidence="2" type="ORF">Tchar_00876</name>
</gene>
<dbReference type="OrthoDB" id="9786134at2"/>
<dbReference type="GO" id="GO:0030151">
    <property type="term" value="F:molybdenum ion binding"/>
    <property type="evidence" value="ECO:0007669"/>
    <property type="project" value="InterPro"/>
</dbReference>
<accession>A0A554XHF5</accession>
<comment type="caution">
    <text evidence="2">The sequence shown here is derived from an EMBL/GenBank/DDBJ whole genome shotgun (WGS) entry which is preliminary data.</text>
</comment>
<dbReference type="InterPro" id="IPR011037">
    <property type="entry name" value="Pyrv_Knase-like_insert_dom_sf"/>
</dbReference>
<dbReference type="PANTHER" id="PTHR30212:SF2">
    <property type="entry name" value="PROTEIN YIIM"/>
    <property type="match status" value="1"/>
</dbReference>
<proteinExistence type="predicted"/>
<reference evidence="2 3" key="1">
    <citation type="submission" date="2019-07" db="EMBL/GenBank/DDBJ databases">
        <title>Tepidimonas charontis SPSP-6 draft genome.</title>
        <authorList>
            <person name="Da Costa M.S."/>
            <person name="Froufe H.J.C."/>
            <person name="Egas C."/>
            <person name="Albuquerque L."/>
        </authorList>
    </citation>
    <scope>NUCLEOTIDE SEQUENCE [LARGE SCALE GENOMIC DNA]</scope>
    <source>
        <strain evidence="2 3">SPSP-6</strain>
    </source>
</reference>
<dbReference type="Pfam" id="PF03473">
    <property type="entry name" value="MOSC"/>
    <property type="match status" value="1"/>
</dbReference>
<feature type="domain" description="MOSC" evidence="1">
    <location>
        <begin position="34"/>
        <end position="180"/>
    </location>
</feature>
<dbReference type="GO" id="GO:0030170">
    <property type="term" value="F:pyridoxal phosphate binding"/>
    <property type="evidence" value="ECO:0007669"/>
    <property type="project" value="InterPro"/>
</dbReference>
<dbReference type="AlphaFoldDB" id="A0A554XHF5"/>
<dbReference type="RefSeq" id="WP_144327863.1">
    <property type="nucleotide sequence ID" value="NZ_VJON01000009.1"/>
</dbReference>
<dbReference type="PANTHER" id="PTHR30212">
    <property type="entry name" value="PROTEIN YIIM"/>
    <property type="match status" value="1"/>
</dbReference>